<reference evidence="5" key="1">
    <citation type="journal article" date="2018" name="Nat. Microbiol.">
        <title>Leveraging single-cell genomics to expand the fungal tree of life.</title>
        <authorList>
            <person name="Ahrendt S.R."/>
            <person name="Quandt C.A."/>
            <person name="Ciobanu D."/>
            <person name="Clum A."/>
            <person name="Salamov A."/>
            <person name="Andreopoulos B."/>
            <person name="Cheng J.F."/>
            <person name="Woyke T."/>
            <person name="Pelin A."/>
            <person name="Henrissat B."/>
            <person name="Reynolds N.K."/>
            <person name="Benny G.L."/>
            <person name="Smith M.E."/>
            <person name="James T.Y."/>
            <person name="Grigoriev I.V."/>
        </authorList>
    </citation>
    <scope>NUCLEOTIDE SEQUENCE [LARGE SCALE GENOMIC DNA]</scope>
    <source>
        <strain evidence="5">RSA 1356</strain>
    </source>
</reference>
<dbReference type="GO" id="GO:0022625">
    <property type="term" value="C:cytosolic large ribosomal subunit"/>
    <property type="evidence" value="ECO:0007669"/>
    <property type="project" value="TreeGrafter"/>
</dbReference>
<dbReference type="Gene3D" id="3.10.440.10">
    <property type="match status" value="1"/>
</dbReference>
<proteinExistence type="inferred from homology"/>
<keyword evidence="2 4" id="KW-0689">Ribosomal protein</keyword>
<dbReference type="SMART" id="SM01380">
    <property type="entry name" value="Ribosomal_L31e"/>
    <property type="match status" value="1"/>
</dbReference>
<protein>
    <submittedName>
        <fullName evidence="4">Ribosomal protein L31e-domain-containing protein</fullName>
    </submittedName>
</protein>
<dbReference type="InterPro" id="IPR023621">
    <property type="entry name" value="Ribosomal_eL31_dom_sf"/>
</dbReference>
<dbReference type="PANTHER" id="PTHR10956:SF0">
    <property type="entry name" value="60S RIBOSOMAL PROTEIN L31"/>
    <property type="match status" value="1"/>
</dbReference>
<dbReference type="STRING" id="78915.A0A4P9XGW7"/>
<evidence type="ECO:0000313" key="5">
    <source>
        <dbReference type="Proteomes" id="UP000271241"/>
    </source>
</evidence>
<evidence type="ECO:0000313" key="4">
    <source>
        <dbReference type="EMBL" id="RKP04894.1"/>
    </source>
</evidence>
<comment type="similarity">
    <text evidence="1">Belongs to the eukaryotic ribosomal protein eL31 family.</text>
</comment>
<name>A0A4P9XGW7_9FUNG</name>
<dbReference type="FunFam" id="3.10.440.10:FF:000001">
    <property type="entry name" value="60S ribosomal protein L31"/>
    <property type="match status" value="1"/>
</dbReference>
<dbReference type="PANTHER" id="PTHR10956">
    <property type="entry name" value="60S RIBOSOMAL PROTEIN L31"/>
    <property type="match status" value="1"/>
</dbReference>
<dbReference type="OrthoDB" id="9739313at2759"/>
<dbReference type="EMBL" id="KZ993385">
    <property type="protein sequence ID" value="RKP04894.1"/>
    <property type="molecule type" value="Genomic_DNA"/>
</dbReference>
<dbReference type="GO" id="GO:0003735">
    <property type="term" value="F:structural constituent of ribosome"/>
    <property type="evidence" value="ECO:0007669"/>
    <property type="project" value="InterPro"/>
</dbReference>
<dbReference type="CDD" id="cd00463">
    <property type="entry name" value="Ribosomal_L31e"/>
    <property type="match status" value="1"/>
</dbReference>
<evidence type="ECO:0000256" key="3">
    <source>
        <dbReference type="ARBA" id="ARBA00023274"/>
    </source>
</evidence>
<dbReference type="GO" id="GO:0002181">
    <property type="term" value="P:cytoplasmic translation"/>
    <property type="evidence" value="ECO:0007669"/>
    <property type="project" value="TreeGrafter"/>
</dbReference>
<keyword evidence="5" id="KW-1185">Reference proteome</keyword>
<dbReference type="Proteomes" id="UP000271241">
    <property type="component" value="Unassembled WGS sequence"/>
</dbReference>
<dbReference type="Pfam" id="PF01198">
    <property type="entry name" value="Ribosomal_L31e"/>
    <property type="match status" value="1"/>
</dbReference>
<evidence type="ECO:0000256" key="2">
    <source>
        <dbReference type="ARBA" id="ARBA00022980"/>
    </source>
</evidence>
<organism evidence="4 5">
    <name type="scientific">Thamnocephalis sphaerospora</name>
    <dbReference type="NCBI Taxonomy" id="78915"/>
    <lineage>
        <taxon>Eukaryota</taxon>
        <taxon>Fungi</taxon>
        <taxon>Fungi incertae sedis</taxon>
        <taxon>Zoopagomycota</taxon>
        <taxon>Zoopagomycotina</taxon>
        <taxon>Zoopagomycetes</taxon>
        <taxon>Zoopagales</taxon>
        <taxon>Sigmoideomycetaceae</taxon>
        <taxon>Thamnocephalis</taxon>
    </lineage>
</organism>
<gene>
    <name evidence="4" type="ORF">THASP1DRAFT_33288</name>
</gene>
<sequence length="119" mass="13958">MAKDKQTKRSTIADVVTREYTIHMHRHIHGRGFKERAPFAIKAIKAFAQKHMGTKDVRVDPRLNEQVWGHGVRNVQRRLRLRLSRRRNDDEDAAEKLYTYVTYVPVTSFKGLQTQAVEE</sequence>
<dbReference type="SUPFAM" id="SSF54575">
    <property type="entry name" value="Ribosomal protein L31e"/>
    <property type="match status" value="1"/>
</dbReference>
<dbReference type="InterPro" id="IPR000054">
    <property type="entry name" value="Ribosomal_eL31"/>
</dbReference>
<keyword evidence="3" id="KW-0687">Ribonucleoprotein</keyword>
<accession>A0A4P9XGW7</accession>
<dbReference type="AlphaFoldDB" id="A0A4P9XGW7"/>
<evidence type="ECO:0000256" key="1">
    <source>
        <dbReference type="ARBA" id="ARBA00010808"/>
    </source>
</evidence>